<dbReference type="SUPFAM" id="SSF51735">
    <property type="entry name" value="NAD(P)-binding Rossmann-fold domains"/>
    <property type="match status" value="1"/>
</dbReference>
<dbReference type="PANTHER" id="PTHR43431">
    <property type="entry name" value="OXIDOREDUCTASE, SHORT CHAIN DEHYDROGENASE/REDUCTASE FAMILY (AFU_ORTHOLOGUE AFUA_5G14000)"/>
    <property type="match status" value="1"/>
</dbReference>
<evidence type="ECO:0000313" key="1">
    <source>
        <dbReference type="EMBL" id="PPJ50302.1"/>
    </source>
</evidence>
<dbReference type="OrthoDB" id="5399006at2759"/>
<proteinExistence type="predicted"/>
<name>A0A2S6BS56_9PEZI</name>
<dbReference type="Proteomes" id="UP000237631">
    <property type="component" value="Unassembled WGS sequence"/>
</dbReference>
<reference evidence="2" key="1">
    <citation type="journal article" date="2017" name="bioRxiv">
        <title>Conservation of a gene cluster reveals novel cercosporin biosynthetic mechanisms and extends production to the genus Colletotrichum.</title>
        <authorList>
            <person name="de Jonge R."/>
            <person name="Ebert M.K."/>
            <person name="Huitt-Roehl C.R."/>
            <person name="Pal P."/>
            <person name="Suttle J.C."/>
            <person name="Spanner R.E."/>
            <person name="Neubauer J.D."/>
            <person name="Jurick W.M.II."/>
            <person name="Stott K.A."/>
            <person name="Secor G.A."/>
            <person name="Thomma B.P.H.J."/>
            <person name="Van de Peer Y."/>
            <person name="Townsend C.A."/>
            <person name="Bolton M.D."/>
        </authorList>
    </citation>
    <scope>NUCLEOTIDE SEQUENCE [LARGE SCALE GENOMIC DNA]</scope>
    <source>
        <strain evidence="2">CBS538.71</strain>
    </source>
</reference>
<dbReference type="InterPro" id="IPR036291">
    <property type="entry name" value="NAD(P)-bd_dom_sf"/>
</dbReference>
<sequence>MSAKAIAIVAGVGAGTGAAVARRFAQAYPVVLLARNSENFQPYVDEINKSGGKAIGISTDLGDNASIANAFKQIEAEFPGAPIAAAIYNASGRFVRKPLLGLSVEDFMAGYEVSVKGAFVFSQHSIPLLLKHIEANPSADTASNVKSGNYPPTLVFTGATASVKANAQMSGFACAKFAMRALSTSLAKEFAPKGVHVAHAVIDGVIDIPRTREWLKDQPPEAKIAAEDIAESYWSLHTQSKRAFTNEIDIRPQLEKW</sequence>
<evidence type="ECO:0008006" key="3">
    <source>
        <dbReference type="Google" id="ProtNLM"/>
    </source>
</evidence>
<gene>
    <name evidence="1" type="ORF">CBER1_06453</name>
</gene>
<accession>A0A2S6BS56</accession>
<protein>
    <recommendedName>
        <fullName evidence="3">NAD(P)-binding protein</fullName>
    </recommendedName>
</protein>
<dbReference type="EMBL" id="PNEN01001788">
    <property type="protein sequence ID" value="PPJ50302.1"/>
    <property type="molecule type" value="Genomic_DNA"/>
</dbReference>
<dbReference type="PANTHER" id="PTHR43431:SF7">
    <property type="entry name" value="OXIDOREDUCTASE, SHORT CHAIN DEHYDROGENASE_REDUCTASE FAMILY (AFU_ORTHOLOGUE AFUA_5G14000)"/>
    <property type="match status" value="1"/>
</dbReference>
<comment type="caution">
    <text evidence="1">The sequence shown here is derived from an EMBL/GenBank/DDBJ whole genome shotgun (WGS) entry which is preliminary data.</text>
</comment>
<evidence type="ECO:0000313" key="2">
    <source>
        <dbReference type="Proteomes" id="UP000237631"/>
    </source>
</evidence>
<dbReference type="InterPro" id="IPR002347">
    <property type="entry name" value="SDR_fam"/>
</dbReference>
<keyword evidence="2" id="KW-1185">Reference proteome</keyword>
<dbReference type="STRING" id="357750.A0A2S6BS56"/>
<organism evidence="1 2">
    <name type="scientific">Cercospora berteroae</name>
    <dbReference type="NCBI Taxonomy" id="357750"/>
    <lineage>
        <taxon>Eukaryota</taxon>
        <taxon>Fungi</taxon>
        <taxon>Dikarya</taxon>
        <taxon>Ascomycota</taxon>
        <taxon>Pezizomycotina</taxon>
        <taxon>Dothideomycetes</taxon>
        <taxon>Dothideomycetidae</taxon>
        <taxon>Mycosphaerellales</taxon>
        <taxon>Mycosphaerellaceae</taxon>
        <taxon>Cercospora</taxon>
    </lineage>
</organism>
<dbReference type="PRINTS" id="PR00081">
    <property type="entry name" value="GDHRDH"/>
</dbReference>
<dbReference type="Pfam" id="PF00106">
    <property type="entry name" value="adh_short"/>
    <property type="match status" value="1"/>
</dbReference>
<dbReference type="Gene3D" id="3.40.50.720">
    <property type="entry name" value="NAD(P)-binding Rossmann-like Domain"/>
    <property type="match status" value="1"/>
</dbReference>
<dbReference type="AlphaFoldDB" id="A0A2S6BS56"/>